<sequence length="125" mass="13764">MVDSNCKVYEGGPAWDRLGEFLPGAISARGASPESIGIIDEFMREAGLVDIVVKDFKLPIGSWGGNGGELFLKNVRLGHKTLAPLYASVFNTTIEEVDQLLQQGEEELKTHQPYMALRVYLGRKP</sequence>
<dbReference type="EMBL" id="KZ992764">
    <property type="protein sequence ID" value="RKP07110.1"/>
    <property type="molecule type" value="Genomic_DNA"/>
</dbReference>
<reference evidence="1" key="2">
    <citation type="submission" date="2018-07" db="EMBL/GenBank/DDBJ databases">
        <title>Leveraging single-cell genomics to expand the Fungal Tree of Life.</title>
        <authorList>
            <consortium name="DOE Joint Genome Institute"/>
            <person name="Ahrendt S.R."/>
            <person name="Quandt C.A."/>
            <person name="Ciobanu D."/>
            <person name="Clum A."/>
            <person name="Salamov A."/>
            <person name="Andreopoulos B."/>
            <person name="Cheng J.-F."/>
            <person name="Woyke T."/>
            <person name="Pelin A."/>
            <person name="Henrissat B."/>
            <person name="Reynolds N."/>
            <person name="Benny G.L."/>
            <person name="Smith M.E."/>
            <person name="James T.Y."/>
            <person name="Grigoriev I.V."/>
        </authorList>
    </citation>
    <scope>NUCLEOTIDE SEQUENCE</scope>
    <source>
        <strain evidence="1">RSA 1356</strain>
    </source>
</reference>
<proteinExistence type="predicted"/>
<evidence type="ECO:0000313" key="2">
    <source>
        <dbReference type="EMBL" id="RKP07117.1"/>
    </source>
</evidence>
<gene>
    <name evidence="2" type="ORF">THASP1DRAFT_24681</name>
    <name evidence="1" type="ORF">THASP1DRAFT_31071</name>
</gene>
<dbReference type="AlphaFoldDB" id="A0A4P9XPD1"/>
<dbReference type="EMBL" id="KZ992764">
    <property type="protein sequence ID" value="RKP07117.1"/>
    <property type="molecule type" value="Genomic_DNA"/>
</dbReference>
<dbReference type="OrthoDB" id="2013972at2759"/>
<protein>
    <recommendedName>
        <fullName evidence="4">S-adenosyl-L-methionine-dependent methyltransferase</fullName>
    </recommendedName>
</protein>
<accession>A0A4P9XPD1</accession>
<evidence type="ECO:0008006" key="4">
    <source>
        <dbReference type="Google" id="ProtNLM"/>
    </source>
</evidence>
<dbReference type="Proteomes" id="UP000271241">
    <property type="component" value="Unassembled WGS sequence"/>
</dbReference>
<dbReference type="STRING" id="78915.A0A4P9XPD1"/>
<evidence type="ECO:0000313" key="3">
    <source>
        <dbReference type="Proteomes" id="UP000271241"/>
    </source>
</evidence>
<name>A0A4P9XPD1_9FUNG</name>
<reference evidence="3" key="1">
    <citation type="journal article" date="2018" name="Nat. Microbiol.">
        <title>Leveraging single-cell genomics to expand the fungal tree of life.</title>
        <authorList>
            <person name="Ahrendt S.R."/>
            <person name="Quandt C.A."/>
            <person name="Ciobanu D."/>
            <person name="Clum A."/>
            <person name="Salamov A."/>
            <person name="Andreopoulos B."/>
            <person name="Cheng J.F."/>
            <person name="Woyke T."/>
            <person name="Pelin A."/>
            <person name="Henrissat B."/>
            <person name="Reynolds N.K."/>
            <person name="Benny G.L."/>
            <person name="Smith M.E."/>
            <person name="James T.Y."/>
            <person name="Grigoriev I.V."/>
        </authorList>
    </citation>
    <scope>NUCLEOTIDE SEQUENCE [LARGE SCALE GENOMIC DNA]</scope>
    <source>
        <strain evidence="3">RSA 1356</strain>
    </source>
</reference>
<evidence type="ECO:0000313" key="1">
    <source>
        <dbReference type="EMBL" id="RKP07110.1"/>
    </source>
</evidence>
<keyword evidence="3" id="KW-1185">Reference proteome</keyword>
<organism evidence="1 3">
    <name type="scientific">Thamnocephalis sphaerospora</name>
    <dbReference type="NCBI Taxonomy" id="78915"/>
    <lineage>
        <taxon>Eukaryota</taxon>
        <taxon>Fungi</taxon>
        <taxon>Fungi incertae sedis</taxon>
        <taxon>Zoopagomycota</taxon>
        <taxon>Zoopagomycotina</taxon>
        <taxon>Zoopagomycetes</taxon>
        <taxon>Zoopagales</taxon>
        <taxon>Sigmoideomycetaceae</taxon>
        <taxon>Thamnocephalis</taxon>
    </lineage>
</organism>